<feature type="transmembrane region" description="Helical" evidence="1">
    <location>
        <begin position="102"/>
        <end position="127"/>
    </location>
</feature>
<dbReference type="RefSeq" id="WP_344797628.1">
    <property type="nucleotide sequence ID" value="NZ_BAABAU010000004.1"/>
</dbReference>
<proteinExistence type="predicted"/>
<keyword evidence="1" id="KW-0812">Transmembrane</keyword>
<evidence type="ECO:0000313" key="4">
    <source>
        <dbReference type="Proteomes" id="UP001501594"/>
    </source>
</evidence>
<reference evidence="4" key="1">
    <citation type="journal article" date="2019" name="Int. J. Syst. Evol. Microbiol.">
        <title>The Global Catalogue of Microorganisms (GCM) 10K type strain sequencing project: providing services to taxonomists for standard genome sequencing and annotation.</title>
        <authorList>
            <consortium name="The Broad Institute Genomics Platform"/>
            <consortium name="The Broad Institute Genome Sequencing Center for Infectious Disease"/>
            <person name="Wu L."/>
            <person name="Ma J."/>
        </authorList>
    </citation>
    <scope>NUCLEOTIDE SEQUENCE [LARGE SCALE GENOMIC DNA]</scope>
    <source>
        <strain evidence="4">JCM 17442</strain>
    </source>
</reference>
<dbReference type="Pfam" id="PF12089">
    <property type="entry name" value="DUF3566"/>
    <property type="match status" value="1"/>
</dbReference>
<keyword evidence="1" id="KW-1133">Transmembrane helix</keyword>
<evidence type="ECO:0000259" key="2">
    <source>
        <dbReference type="Pfam" id="PF12089"/>
    </source>
</evidence>
<organism evidence="3 4">
    <name type="scientific">Frondihabitans peucedani</name>
    <dbReference type="NCBI Taxonomy" id="598626"/>
    <lineage>
        <taxon>Bacteria</taxon>
        <taxon>Bacillati</taxon>
        <taxon>Actinomycetota</taxon>
        <taxon>Actinomycetes</taxon>
        <taxon>Micrococcales</taxon>
        <taxon>Microbacteriaceae</taxon>
        <taxon>Frondihabitans</taxon>
    </lineage>
</organism>
<keyword evidence="4" id="KW-1185">Reference proteome</keyword>
<dbReference type="InterPro" id="IPR021949">
    <property type="entry name" value="DUF3566_TM"/>
</dbReference>
<evidence type="ECO:0000256" key="1">
    <source>
        <dbReference type="SAM" id="Phobius"/>
    </source>
</evidence>
<protein>
    <recommendedName>
        <fullName evidence="2">DUF3566 domain-containing protein</fullName>
    </recommendedName>
</protein>
<name>A0ABP8E565_9MICO</name>
<feature type="transmembrane region" description="Helical" evidence="1">
    <location>
        <begin position="45"/>
        <end position="64"/>
    </location>
</feature>
<sequence>MDSGDPSRLRGIAERLAEKVTPAREARQVRLLVTSFGVWTTAKNALVVGIIIGVLMITAVFIAWTSFQSAGGLNAAAAALVGTSSPTLSSSLTAFLTTKTVMAAAILLAVLQVVATTVTAVVGALAYNASVRLTGGILLGFEGHAGRP</sequence>
<evidence type="ECO:0000313" key="3">
    <source>
        <dbReference type="EMBL" id="GAA4267381.1"/>
    </source>
</evidence>
<dbReference type="Proteomes" id="UP001501594">
    <property type="component" value="Unassembled WGS sequence"/>
</dbReference>
<comment type="caution">
    <text evidence="3">The sequence shown here is derived from an EMBL/GenBank/DDBJ whole genome shotgun (WGS) entry which is preliminary data.</text>
</comment>
<keyword evidence="1" id="KW-0472">Membrane</keyword>
<feature type="domain" description="DUF3566" evidence="2">
    <location>
        <begin position="27"/>
        <end position="140"/>
    </location>
</feature>
<gene>
    <name evidence="3" type="ORF">GCM10022256_29930</name>
</gene>
<accession>A0ABP8E565</accession>
<dbReference type="EMBL" id="BAABAU010000004">
    <property type="protein sequence ID" value="GAA4267381.1"/>
    <property type="molecule type" value="Genomic_DNA"/>
</dbReference>